<keyword evidence="3" id="KW-0378">Hydrolase</keyword>
<dbReference type="PANTHER" id="PTHR31616:SF0">
    <property type="entry name" value="GLUCAN 1,4-ALPHA-GLUCOSIDASE"/>
    <property type="match status" value="1"/>
</dbReference>
<accession>A0A3M0G8W5</accession>
<name>A0A3M0G8W5_9ACTN</name>
<dbReference type="PANTHER" id="PTHR31616">
    <property type="entry name" value="TREHALASE"/>
    <property type="match status" value="1"/>
</dbReference>
<dbReference type="InterPro" id="IPR012341">
    <property type="entry name" value="6hp_glycosidase-like_sf"/>
</dbReference>
<dbReference type="Proteomes" id="UP000275256">
    <property type="component" value="Unassembled WGS sequence"/>
</dbReference>
<dbReference type="OrthoDB" id="3902805at2"/>
<evidence type="ECO:0000259" key="2">
    <source>
        <dbReference type="Pfam" id="PF19291"/>
    </source>
</evidence>
<dbReference type="InterPro" id="IPR011613">
    <property type="entry name" value="GH15-like"/>
</dbReference>
<evidence type="ECO:0000259" key="1">
    <source>
        <dbReference type="Pfam" id="PF00723"/>
    </source>
</evidence>
<dbReference type="InterPro" id="IPR008928">
    <property type="entry name" value="6-hairpin_glycosidase_sf"/>
</dbReference>
<comment type="caution">
    <text evidence="3">The sequence shown here is derived from an EMBL/GenBank/DDBJ whole genome shotgun (WGS) entry which is preliminary data.</text>
</comment>
<dbReference type="Pfam" id="PF00723">
    <property type="entry name" value="Glyco_hydro_15"/>
    <property type="match status" value="1"/>
</dbReference>
<keyword evidence="4" id="KW-1185">Reference proteome</keyword>
<dbReference type="InterPro" id="IPR045582">
    <property type="entry name" value="Trehalase-like_N"/>
</dbReference>
<dbReference type="AlphaFoldDB" id="A0A3M0G8W5"/>
<evidence type="ECO:0000313" key="3">
    <source>
        <dbReference type="EMBL" id="RMB61481.1"/>
    </source>
</evidence>
<gene>
    <name evidence="3" type="ORF">EAX62_02215</name>
</gene>
<dbReference type="EMBL" id="REFW01000001">
    <property type="protein sequence ID" value="RMB61481.1"/>
    <property type="molecule type" value="Genomic_DNA"/>
</dbReference>
<dbReference type="GO" id="GO:0004553">
    <property type="term" value="F:hydrolase activity, hydrolyzing O-glycosyl compounds"/>
    <property type="evidence" value="ECO:0007669"/>
    <property type="project" value="UniProtKB-ARBA"/>
</dbReference>
<dbReference type="SUPFAM" id="SSF48208">
    <property type="entry name" value="Six-hairpin glycosidases"/>
    <property type="match status" value="1"/>
</dbReference>
<sequence>MSFTVGTLFVPRNRCATTATVVPRGSTVSGVSIPIEEYALLSDLHTAALVSRQGSIDWLCFPRFDSQAVFAALLGSTDNGHWSLGVVDGEVESRRYVGDSCVLRTTWSSPTGRVEVTDYMPVHADRNKDVHDLVRRVRCVEGTATVRHVLCLRFDYGSATPYFRSTESGEGHEVHAVAGPDQLTLRGPALELRDQSHQGDFTMVEGDELAWVLSWWPSFGPRPEVPTERAALHHTLKFWEEWADRIDASGPYAGEIRRSLITLRALTEASTGGIVAAPTTSLPEDFGGVRNWDYRFVWLRDSALTIEALVSHGFTHDAKAWRLWLLRAIAGDPNQMRIMYGLGGERHLSETELDHLSGYEDSKPVRIGNGAAEQYQADVVGAVMVALDMARDAGIKENELSWGLQKSMLDFQKAQMDRKDHGIWEMRGETQFFTHGRAMMWAAFDRGVRAVERHGLDGPVETWRALRDQLRQEVLEKGWDEESKSFVQYYGSTEVDASLLQLGHIGFLEFDDPRMLSTVARIERELLDDSGFLHRYDASSGADGLTGKDSPFLICSFWLVEQYARSGRVDDARTMMDAVLSVSTDLGLLSEEYSPEHKRLAGNFPQAFSHLGLIRAADALDEVLAPHGRPAR</sequence>
<feature type="domain" description="GH15-like" evidence="1">
    <location>
        <begin position="257"/>
        <end position="617"/>
    </location>
</feature>
<proteinExistence type="predicted"/>
<protein>
    <submittedName>
        <fullName evidence="3">Glycoside hydrolase family 15 protein</fullName>
    </submittedName>
</protein>
<dbReference type="Gene3D" id="1.50.10.10">
    <property type="match status" value="1"/>
</dbReference>
<feature type="domain" description="Trehalase-like N-terminal" evidence="2">
    <location>
        <begin position="32"/>
        <end position="192"/>
    </location>
</feature>
<dbReference type="Pfam" id="PF19291">
    <property type="entry name" value="TREH_N"/>
    <property type="match status" value="1"/>
</dbReference>
<reference evidence="3 4" key="1">
    <citation type="submission" date="2018-10" db="EMBL/GenBank/DDBJ databases">
        <title>Tessaracoccus antarcticuss sp. nov., isolated from sediment.</title>
        <authorList>
            <person name="Zhou L.Y."/>
            <person name="Du Z.J."/>
        </authorList>
    </citation>
    <scope>NUCLEOTIDE SEQUENCE [LARGE SCALE GENOMIC DNA]</scope>
    <source>
        <strain evidence="3 4">JDX10</strain>
    </source>
</reference>
<organism evidence="3 4">
    <name type="scientific">Tessaracoccus antarcticus</name>
    <dbReference type="NCBI Taxonomy" id="2479848"/>
    <lineage>
        <taxon>Bacteria</taxon>
        <taxon>Bacillati</taxon>
        <taxon>Actinomycetota</taxon>
        <taxon>Actinomycetes</taxon>
        <taxon>Propionibacteriales</taxon>
        <taxon>Propionibacteriaceae</taxon>
        <taxon>Tessaracoccus</taxon>
    </lineage>
</organism>
<evidence type="ECO:0000313" key="4">
    <source>
        <dbReference type="Proteomes" id="UP000275256"/>
    </source>
</evidence>
<dbReference type="GO" id="GO:0005975">
    <property type="term" value="P:carbohydrate metabolic process"/>
    <property type="evidence" value="ECO:0007669"/>
    <property type="project" value="InterPro"/>
</dbReference>